<proteinExistence type="predicted"/>
<name>A0AAU6NYQ9_9FLAO</name>
<keyword evidence="1" id="KW-0732">Signal</keyword>
<evidence type="ECO:0008006" key="5">
    <source>
        <dbReference type="Google" id="ProtNLM"/>
    </source>
</evidence>
<organism evidence="2 4">
    <name type="scientific">Mangrovimonas cancribranchiae</name>
    <dbReference type="NCBI Taxonomy" id="3080055"/>
    <lineage>
        <taxon>Bacteria</taxon>
        <taxon>Pseudomonadati</taxon>
        <taxon>Bacteroidota</taxon>
        <taxon>Flavobacteriia</taxon>
        <taxon>Flavobacteriales</taxon>
        <taxon>Flavobacteriaceae</taxon>
        <taxon>Mangrovimonas</taxon>
    </lineage>
</organism>
<dbReference type="KEGG" id="mcaa:R3L15_10185"/>
<evidence type="ECO:0000256" key="1">
    <source>
        <dbReference type="SAM" id="SignalP"/>
    </source>
</evidence>
<evidence type="ECO:0000313" key="2">
    <source>
        <dbReference type="EMBL" id="WXA02350.1"/>
    </source>
</evidence>
<evidence type="ECO:0000313" key="4">
    <source>
        <dbReference type="Proteomes" id="UP001368318"/>
    </source>
</evidence>
<accession>A0AAU6NYQ9</accession>
<reference evidence="2 4" key="1">
    <citation type="submission" date="2023-10" db="EMBL/GenBank/DDBJ databases">
        <title>Culture-based analysis of two novel bacteria associated with mangrove crab gills.</title>
        <authorList>
            <person name="Yang X."/>
            <person name="Garuglieri E."/>
            <person name="Van Goethem M.W."/>
            <person name="Fusi M."/>
            <person name="Marasco R."/>
            <person name="Daffonchio D.G."/>
        </authorList>
    </citation>
    <scope>NUCLEOTIDE SEQUENCE [LARGE SCALE GENOMIC DNA]</scope>
    <source>
        <strain evidence="3">UG2-1</strain>
        <strain evidence="2">UG2-2</strain>
        <strain evidence="4">UG2_2</strain>
    </source>
</reference>
<dbReference type="RefSeq" id="WP_338731502.1">
    <property type="nucleotide sequence ID" value="NZ_CP136924.1"/>
</dbReference>
<dbReference type="Proteomes" id="UP001368318">
    <property type="component" value="Chromosome"/>
</dbReference>
<dbReference type="EMBL" id="CP136924">
    <property type="protein sequence ID" value="WXA02350.1"/>
    <property type="molecule type" value="Genomic_DNA"/>
</dbReference>
<dbReference type="EMBL" id="CP136925">
    <property type="protein sequence ID" value="WXA12488.1"/>
    <property type="molecule type" value="Genomic_DNA"/>
</dbReference>
<dbReference type="AlphaFoldDB" id="A0AAU6NYQ9"/>
<protein>
    <recommendedName>
        <fullName evidence="5">Lipocalin-like domain-containing protein</fullName>
    </recommendedName>
</protein>
<gene>
    <name evidence="3" type="ORF">R3L15_10185</name>
    <name evidence="2" type="ORF">R3L16_11400</name>
</gene>
<feature type="chain" id="PRO_5044712819" description="Lipocalin-like domain-containing protein" evidence="1">
    <location>
        <begin position="23"/>
        <end position="149"/>
    </location>
</feature>
<evidence type="ECO:0000313" key="3">
    <source>
        <dbReference type="EMBL" id="WXA12488.1"/>
    </source>
</evidence>
<dbReference type="PROSITE" id="PS51257">
    <property type="entry name" value="PROKAR_LIPOPROTEIN"/>
    <property type="match status" value="1"/>
</dbReference>
<keyword evidence="4" id="KW-1185">Reference proteome</keyword>
<feature type="signal peptide" evidence="1">
    <location>
        <begin position="1"/>
        <end position="22"/>
    </location>
</feature>
<sequence length="149" mass="17250">MTAIKTNIIIVLLILSSSFSCMKDKTKSEVLGIWNLIHIYKNGKDLLENDAPKKVYRFRNLYIESRKIDQLTMEIGKEDIYADFEIEADILRLSRSTEKMYEGSYSIKIKDTVSEFFDFEVTSLTLSHLEKDLIIYAIIPKKSPARTSL</sequence>